<dbReference type="AlphaFoldDB" id="A0AAV7MLJ2"/>
<feature type="region of interest" description="Disordered" evidence="1">
    <location>
        <begin position="37"/>
        <end position="57"/>
    </location>
</feature>
<evidence type="ECO:0000256" key="1">
    <source>
        <dbReference type="SAM" id="MobiDB-lite"/>
    </source>
</evidence>
<reference evidence="2" key="1">
    <citation type="journal article" date="2022" name="bioRxiv">
        <title>Sequencing and chromosome-scale assembly of the giantPleurodeles waltlgenome.</title>
        <authorList>
            <person name="Brown T."/>
            <person name="Elewa A."/>
            <person name="Iarovenko S."/>
            <person name="Subramanian E."/>
            <person name="Araus A.J."/>
            <person name="Petzold A."/>
            <person name="Susuki M."/>
            <person name="Suzuki K.-i.T."/>
            <person name="Hayashi T."/>
            <person name="Toyoda A."/>
            <person name="Oliveira C."/>
            <person name="Osipova E."/>
            <person name="Leigh N.D."/>
            <person name="Simon A."/>
            <person name="Yun M.H."/>
        </authorList>
    </citation>
    <scope>NUCLEOTIDE SEQUENCE</scope>
    <source>
        <strain evidence="2">20211129_DDA</strain>
        <tissue evidence="2">Liver</tissue>
    </source>
</reference>
<keyword evidence="3" id="KW-1185">Reference proteome</keyword>
<dbReference type="Proteomes" id="UP001066276">
    <property type="component" value="Chromosome 10"/>
</dbReference>
<sequence length="82" mass="9032">MLGLRWDQALTVRDWRWSSQGARRLLRWAAVRTLTPQGNQLTGPMTGSPPPAAPLNDYQGRRGAIHAGSTVRFPAIAPEKVV</sequence>
<name>A0AAV7MLJ2_PLEWA</name>
<gene>
    <name evidence="2" type="ORF">NDU88_006971</name>
</gene>
<protein>
    <submittedName>
        <fullName evidence="2">Uncharacterized protein</fullName>
    </submittedName>
</protein>
<proteinExistence type="predicted"/>
<comment type="caution">
    <text evidence="2">The sequence shown here is derived from an EMBL/GenBank/DDBJ whole genome shotgun (WGS) entry which is preliminary data.</text>
</comment>
<organism evidence="2 3">
    <name type="scientific">Pleurodeles waltl</name>
    <name type="common">Iberian ribbed newt</name>
    <dbReference type="NCBI Taxonomy" id="8319"/>
    <lineage>
        <taxon>Eukaryota</taxon>
        <taxon>Metazoa</taxon>
        <taxon>Chordata</taxon>
        <taxon>Craniata</taxon>
        <taxon>Vertebrata</taxon>
        <taxon>Euteleostomi</taxon>
        <taxon>Amphibia</taxon>
        <taxon>Batrachia</taxon>
        <taxon>Caudata</taxon>
        <taxon>Salamandroidea</taxon>
        <taxon>Salamandridae</taxon>
        <taxon>Pleurodelinae</taxon>
        <taxon>Pleurodeles</taxon>
    </lineage>
</organism>
<dbReference type="EMBL" id="JANPWB010000014">
    <property type="protein sequence ID" value="KAJ1101908.1"/>
    <property type="molecule type" value="Genomic_DNA"/>
</dbReference>
<evidence type="ECO:0000313" key="3">
    <source>
        <dbReference type="Proteomes" id="UP001066276"/>
    </source>
</evidence>
<accession>A0AAV7MLJ2</accession>
<evidence type="ECO:0000313" key="2">
    <source>
        <dbReference type="EMBL" id="KAJ1101908.1"/>
    </source>
</evidence>